<dbReference type="InParanoid" id="A0A1S3IQD0"/>
<reference evidence="7" key="1">
    <citation type="submission" date="2025-08" db="UniProtKB">
        <authorList>
            <consortium name="RefSeq"/>
        </authorList>
    </citation>
    <scope>IDENTIFICATION</scope>
    <source>
        <tissue evidence="7">Gonads</tissue>
    </source>
</reference>
<dbReference type="PROSITE" id="PS50082">
    <property type="entry name" value="WD_REPEATS_2"/>
    <property type="match status" value="2"/>
</dbReference>
<dbReference type="SUPFAM" id="SSF50978">
    <property type="entry name" value="WD40 repeat-like"/>
    <property type="match status" value="1"/>
</dbReference>
<evidence type="ECO:0000256" key="4">
    <source>
        <dbReference type="ARBA" id="ARBA00022737"/>
    </source>
</evidence>
<comment type="subcellular location">
    <subcellularLocation>
        <location evidence="1">Cytoplasm</location>
    </subcellularLocation>
</comment>
<dbReference type="InterPro" id="IPR001680">
    <property type="entry name" value="WD40_rpt"/>
</dbReference>
<organism evidence="6 7">
    <name type="scientific">Lingula anatina</name>
    <name type="common">Brachiopod</name>
    <name type="synonym">Lingula unguis</name>
    <dbReference type="NCBI Taxonomy" id="7574"/>
    <lineage>
        <taxon>Eukaryota</taxon>
        <taxon>Metazoa</taxon>
        <taxon>Spiralia</taxon>
        <taxon>Lophotrochozoa</taxon>
        <taxon>Brachiopoda</taxon>
        <taxon>Linguliformea</taxon>
        <taxon>Lingulata</taxon>
        <taxon>Lingulida</taxon>
        <taxon>Linguloidea</taxon>
        <taxon>Lingulidae</taxon>
        <taxon>Lingula</taxon>
    </lineage>
</organism>
<dbReference type="Gene3D" id="2.130.10.10">
    <property type="entry name" value="YVTN repeat-like/Quinoprotein amine dehydrogenase"/>
    <property type="match status" value="1"/>
</dbReference>
<dbReference type="PANTHER" id="PTHR46853:SF1">
    <property type="entry name" value="METHYLOSOME PROTEIN 50"/>
    <property type="match status" value="1"/>
</dbReference>
<dbReference type="GO" id="GO:0007309">
    <property type="term" value="P:oocyte axis specification"/>
    <property type="evidence" value="ECO:0007669"/>
    <property type="project" value="TreeGrafter"/>
</dbReference>
<dbReference type="PROSITE" id="PS00678">
    <property type="entry name" value="WD_REPEATS_1"/>
    <property type="match status" value="1"/>
</dbReference>
<dbReference type="InterPro" id="IPR036322">
    <property type="entry name" value="WD40_repeat_dom_sf"/>
</dbReference>
<keyword evidence="3 5" id="KW-0853">WD repeat</keyword>
<keyword evidence="2" id="KW-0963">Cytoplasm</keyword>
<feature type="repeat" description="WD" evidence="5">
    <location>
        <begin position="104"/>
        <end position="145"/>
    </location>
</feature>
<proteinExistence type="predicted"/>
<dbReference type="STRING" id="7574.A0A1S3IQD0"/>
<dbReference type="AlphaFoldDB" id="A0A1S3IQD0"/>
<evidence type="ECO:0000256" key="1">
    <source>
        <dbReference type="ARBA" id="ARBA00004496"/>
    </source>
</evidence>
<dbReference type="InterPro" id="IPR019775">
    <property type="entry name" value="WD40_repeat_CS"/>
</dbReference>
<evidence type="ECO:0000256" key="3">
    <source>
        <dbReference type="ARBA" id="ARBA00022574"/>
    </source>
</evidence>
<dbReference type="GeneID" id="106166409"/>
<dbReference type="PANTHER" id="PTHR46853">
    <property type="entry name" value="METHYLOSOME PROTEIN 50"/>
    <property type="match status" value="1"/>
</dbReference>
<evidence type="ECO:0000256" key="5">
    <source>
        <dbReference type="PROSITE-ProRule" id="PRU00221"/>
    </source>
</evidence>
<accession>A0A1S3IQD0</accession>
<dbReference type="Proteomes" id="UP000085678">
    <property type="component" value="Unplaced"/>
</dbReference>
<keyword evidence="4" id="KW-0677">Repeat</keyword>
<sequence length="346" mass="38155">MALLNSSIAMDRHLEVLHVHQSGGLLIGAGSLTGRLWTGSFWFFDNPENAPDAEKCAVGMHVESGVTDLQWINDYLIISGYDSGGINIWKFTEDLQTVNPIYHAFEHDDMVKSLSVAQGGAAAVSGGYDCRIKVWDIEEQQSSNTFQGHSDAITCVACHPRDSSVFLSSSQDGNILLWDTRNPKPAQLIEKAPPSLITTCLSWQPDNEWEFAMGDEFGTIVGLDLRQSGTATYTLKPHTRSVHKVAFDTKRPNFLASVSEDCSVVVTELNPSGVREIYRDTSHTDFVRGVSWCQTTEFLYTCGWDSTVKSHDMKGRSEEGMAVEVNGVVQNNVESYSDKVKCVGKS</sequence>
<protein>
    <submittedName>
        <fullName evidence="7">Methylosome protein 50</fullName>
    </submittedName>
</protein>
<name>A0A1S3IQD0_LINAN</name>
<keyword evidence="6" id="KW-1185">Reference proteome</keyword>
<evidence type="ECO:0000313" key="7">
    <source>
        <dbReference type="RefSeq" id="XP_013400422.1"/>
    </source>
</evidence>
<dbReference type="SMART" id="SM00320">
    <property type="entry name" value="WD40"/>
    <property type="match status" value="5"/>
</dbReference>
<dbReference type="Pfam" id="PF00400">
    <property type="entry name" value="WD40"/>
    <property type="match status" value="4"/>
</dbReference>
<dbReference type="GO" id="GO:0034709">
    <property type="term" value="C:methylosome"/>
    <property type="evidence" value="ECO:0007669"/>
    <property type="project" value="TreeGrafter"/>
</dbReference>
<evidence type="ECO:0000313" key="6">
    <source>
        <dbReference type="Proteomes" id="UP000085678"/>
    </source>
</evidence>
<dbReference type="PROSITE" id="PS50294">
    <property type="entry name" value="WD_REPEATS_REGION"/>
    <property type="match status" value="2"/>
</dbReference>
<dbReference type="InterPro" id="IPR052139">
    <property type="entry name" value="Methylosome_Comp_WDR77"/>
</dbReference>
<gene>
    <name evidence="7" type="primary">LOC106166409</name>
</gene>
<feature type="repeat" description="WD" evidence="5">
    <location>
        <begin position="146"/>
        <end position="188"/>
    </location>
</feature>
<dbReference type="KEGG" id="lak:106166409"/>
<evidence type="ECO:0000256" key="2">
    <source>
        <dbReference type="ARBA" id="ARBA00022490"/>
    </source>
</evidence>
<dbReference type="InterPro" id="IPR015943">
    <property type="entry name" value="WD40/YVTN_repeat-like_dom_sf"/>
</dbReference>
<dbReference type="RefSeq" id="XP_013400422.1">
    <property type="nucleotide sequence ID" value="XM_013544968.1"/>
</dbReference>
<dbReference type="OrthoDB" id="10260946at2759"/>